<dbReference type="GeneID" id="34564957"/>
<evidence type="ECO:0000313" key="1">
    <source>
        <dbReference type="EMBL" id="OHE92883.1"/>
    </source>
</evidence>
<comment type="caution">
    <text evidence="1">The sequence shown here is derived from an EMBL/GenBank/DDBJ whole genome shotgun (WGS) entry which is preliminary data.</text>
</comment>
<reference evidence="1 2" key="1">
    <citation type="submission" date="2016-09" db="EMBL/GenBank/DDBJ databases">
        <authorList>
            <person name="Capua I."/>
            <person name="De Benedictis P."/>
            <person name="Joannis T."/>
            <person name="Lombin L.H."/>
            <person name="Cattoli G."/>
        </authorList>
    </citation>
    <scope>NUCLEOTIDE SEQUENCE [LARGE SCALE GENOMIC DNA]</scope>
    <source>
        <strain evidence="1 2">IMI 309357</strain>
    </source>
</reference>
<name>A0A1G4AUX7_9PEZI</name>
<gene>
    <name evidence="1" type="ORF">CORC01_11825</name>
</gene>
<protein>
    <submittedName>
        <fullName evidence="1">Uncharacterized protein</fullName>
    </submittedName>
</protein>
<accession>A0A1G4AUX7</accession>
<organism evidence="1 2">
    <name type="scientific">Colletotrichum orchidophilum</name>
    <dbReference type="NCBI Taxonomy" id="1209926"/>
    <lineage>
        <taxon>Eukaryota</taxon>
        <taxon>Fungi</taxon>
        <taxon>Dikarya</taxon>
        <taxon>Ascomycota</taxon>
        <taxon>Pezizomycotina</taxon>
        <taxon>Sordariomycetes</taxon>
        <taxon>Hypocreomycetidae</taxon>
        <taxon>Glomerellales</taxon>
        <taxon>Glomerellaceae</taxon>
        <taxon>Colletotrichum</taxon>
    </lineage>
</organism>
<dbReference type="RefSeq" id="XP_022470051.1">
    <property type="nucleotide sequence ID" value="XM_022623447.1"/>
</dbReference>
<dbReference type="Proteomes" id="UP000176998">
    <property type="component" value="Unassembled WGS sequence"/>
</dbReference>
<proteinExistence type="predicted"/>
<dbReference type="EMBL" id="MJBS01000134">
    <property type="protein sequence ID" value="OHE92883.1"/>
    <property type="molecule type" value="Genomic_DNA"/>
</dbReference>
<sequence>MPAVPAQQRTCSLVPRLLGLPALPSPQALRKSDVRVQSRCAQGIKVLTPSQGGFFPKFLCLSLTHTRERAQPSRHSLTKSRNSRSLIPRRPFTAYERSAQQVPIPLLLPVGFAPVGDFLTALQLHAESHSK</sequence>
<keyword evidence="2" id="KW-1185">Reference proteome</keyword>
<dbReference type="AlphaFoldDB" id="A0A1G4AUX7"/>
<evidence type="ECO:0000313" key="2">
    <source>
        <dbReference type="Proteomes" id="UP000176998"/>
    </source>
</evidence>